<proteinExistence type="predicted"/>
<sequence length="167" mass="18713">MDEMVRLPPVRVGVTYGPRASIVSEVGITEAWRWTALARFGPHFPVKFLARTLGCPWEDITALADDFEAPSRAVRDQVPRQYYRQYQDAVARIEQDAAAKFAAMRSAFERLKGSADRTAFAQAVERIPDTAVRQGIFLLRDGEDLTAELRAWAAVRPAHTTLFVHPG</sequence>
<name>A0A9X3SVA2_9ACTN</name>
<evidence type="ECO:0000313" key="1">
    <source>
        <dbReference type="EMBL" id="MDA1362263.1"/>
    </source>
</evidence>
<organism evidence="1 2">
    <name type="scientific">Glycomyces luteolus</name>
    <dbReference type="NCBI Taxonomy" id="2670330"/>
    <lineage>
        <taxon>Bacteria</taxon>
        <taxon>Bacillati</taxon>
        <taxon>Actinomycetota</taxon>
        <taxon>Actinomycetes</taxon>
        <taxon>Glycomycetales</taxon>
        <taxon>Glycomycetaceae</taxon>
        <taxon>Glycomyces</taxon>
    </lineage>
</organism>
<comment type="caution">
    <text evidence="1">The sequence shown here is derived from an EMBL/GenBank/DDBJ whole genome shotgun (WGS) entry which is preliminary data.</text>
</comment>
<protein>
    <submittedName>
        <fullName evidence="1">Uncharacterized protein</fullName>
    </submittedName>
</protein>
<dbReference type="AlphaFoldDB" id="A0A9X3SVA2"/>
<dbReference type="RefSeq" id="WP_270112327.1">
    <property type="nucleotide sequence ID" value="NZ_JAPZVP010000021.1"/>
</dbReference>
<keyword evidence="2" id="KW-1185">Reference proteome</keyword>
<evidence type="ECO:0000313" key="2">
    <source>
        <dbReference type="Proteomes" id="UP001146067"/>
    </source>
</evidence>
<reference evidence="1" key="1">
    <citation type="submission" date="2022-12" db="EMBL/GenBank/DDBJ databases">
        <title>Gycomyces niveus sp.nov.,a novel actinomycete isolated from soil in Shouguan.</title>
        <authorList>
            <person name="Yang X."/>
        </authorList>
    </citation>
    <scope>NUCLEOTIDE SEQUENCE</scope>
    <source>
        <strain evidence="1">NEAU-A15</strain>
    </source>
</reference>
<dbReference type="EMBL" id="JAPZVP010000021">
    <property type="protein sequence ID" value="MDA1362263.1"/>
    <property type="molecule type" value="Genomic_DNA"/>
</dbReference>
<accession>A0A9X3SVA2</accession>
<dbReference type="Proteomes" id="UP001146067">
    <property type="component" value="Unassembled WGS sequence"/>
</dbReference>
<gene>
    <name evidence="1" type="ORF">O1R50_21740</name>
</gene>